<dbReference type="EMBL" id="JABXWD010000117">
    <property type="protein sequence ID" value="MBV6341526.1"/>
    <property type="molecule type" value="Genomic_DNA"/>
</dbReference>
<dbReference type="InterPro" id="IPR052340">
    <property type="entry name" value="RNase_Y/CdgJ"/>
</dbReference>
<gene>
    <name evidence="2" type="ORF">HWQ67_08005</name>
</gene>
<reference evidence="2 3" key="1">
    <citation type="journal article" date="2020" name="J Geophys Res Biogeosci">
        <title>Magnetotaxis as an Adaptation to Enable Bacterial Shuttling of Microbial Sulfur and Sulfur Cycling Across Aquatic Oxic#Anoxic Interfaces.</title>
        <authorList>
            <person name="Li J."/>
            <person name="Liu P."/>
            <person name="Wang J."/>
            <person name="Roberts A.P."/>
            <person name="Pan Y."/>
        </authorList>
    </citation>
    <scope>NUCLEOTIDE SEQUENCE [LARGE SCALE GENOMIC DNA]</scope>
    <source>
        <strain evidence="2 3">MYR-1_YQ</strain>
    </source>
</reference>
<dbReference type="PANTHER" id="PTHR33525:SF3">
    <property type="entry name" value="RIBONUCLEASE Y"/>
    <property type="match status" value="1"/>
</dbReference>
<name>A0ABS6RY38_9BACT</name>
<evidence type="ECO:0000313" key="3">
    <source>
        <dbReference type="Proteomes" id="UP001196980"/>
    </source>
</evidence>
<evidence type="ECO:0000259" key="1">
    <source>
        <dbReference type="PROSITE" id="PS51833"/>
    </source>
</evidence>
<proteinExistence type="predicted"/>
<dbReference type="Proteomes" id="UP001196980">
    <property type="component" value="Unassembled WGS sequence"/>
</dbReference>
<keyword evidence="3" id="KW-1185">Reference proteome</keyword>
<feature type="domain" description="HDOD" evidence="1">
    <location>
        <begin position="22"/>
        <end position="220"/>
    </location>
</feature>
<dbReference type="InterPro" id="IPR013976">
    <property type="entry name" value="HDOD"/>
</dbReference>
<accession>A0ABS6RY38</accession>
<comment type="caution">
    <text evidence="2">The sequence shown here is derived from an EMBL/GenBank/DDBJ whole genome shotgun (WGS) entry which is preliminary data.</text>
</comment>
<dbReference type="Pfam" id="PF08668">
    <property type="entry name" value="HDOD"/>
    <property type="match status" value="1"/>
</dbReference>
<evidence type="ECO:0000313" key="2">
    <source>
        <dbReference type="EMBL" id="MBV6341526.1"/>
    </source>
</evidence>
<sequence length="517" mass="58283">MAETKIPVIARILDGIRAKGEFPVMGRTVALVSTQTKAGSKASVDELTNTILDDISLTNKLLRLVNSAAYVKYNRGGKINTISRTIHILGFSHVRDVALSLVLFETIKDNSMSVALREAVLVSFLSGVIAKRMGSRLGMRELEETFICSMFHSLGKLLLVFYLPDEHRKIVELAKLKKVSEYEIAISVLNVAYDTIGITIAKHWNFSENILLCMQKIPLNKLDKPKNNIENIRCLSLFSNNLCELLNTEQMDVNMWKDALNSFTNMFDNCDQSMVTEVLEASFNILMAHCADSKFNINYSHITKNLSFMIKGQDIPIVQQEIVKPVSSLQILDNTHDSEDDSNEIVTPDDILARGILDITNTLLEEFSLNDLLRMILETLYRGMEFTRTIISIKNAKGQSIDGRFGLGRNIENLVKHFRFPIDKDSNDVFNISLSKDSIVVINNVNDVEVQSCIPNWLHTVFNAQTFILIPISVRKTPIGLIYGDWATVNPQAMKNSRMRYVKMLKNQAVLAIKQAM</sequence>
<dbReference type="PANTHER" id="PTHR33525">
    <property type="match status" value="1"/>
</dbReference>
<dbReference type="RefSeq" id="WP_218252161.1">
    <property type="nucleotide sequence ID" value="NZ_JABXWD010000117.1"/>
</dbReference>
<protein>
    <submittedName>
        <fullName evidence="2">HDOD domain-containing protein</fullName>
    </submittedName>
</protein>
<dbReference type="PROSITE" id="PS51833">
    <property type="entry name" value="HDOD"/>
    <property type="match status" value="1"/>
</dbReference>
<organism evidence="2 3">
    <name type="scientific">Candidatus Magnetobacterium casense</name>
    <dbReference type="NCBI Taxonomy" id="1455061"/>
    <lineage>
        <taxon>Bacteria</taxon>
        <taxon>Pseudomonadati</taxon>
        <taxon>Nitrospirota</taxon>
        <taxon>Thermodesulfovibrionia</taxon>
        <taxon>Thermodesulfovibrionales</taxon>
        <taxon>Candidatus Magnetobacteriaceae</taxon>
        <taxon>Candidatus Magnetobacterium</taxon>
    </lineage>
</organism>